<dbReference type="PANTHER" id="PTHR11561:SF0">
    <property type="entry name" value="PHOSPHOENOLPYRUVATE CARBOXYKINASE [GTP]-RELATED"/>
    <property type="match status" value="1"/>
</dbReference>
<dbReference type="GO" id="GO:0006094">
    <property type="term" value="P:gluconeogenesis"/>
    <property type="evidence" value="ECO:0007669"/>
    <property type="project" value="UniProtKB-UniRule"/>
</dbReference>
<feature type="binding site" evidence="8">
    <location>
        <position position="438"/>
    </location>
    <ligand>
        <name>GTP</name>
        <dbReference type="ChEBI" id="CHEBI:37565"/>
    </ligand>
</feature>
<keyword evidence="6 8" id="KW-0464">Manganese</keyword>
<dbReference type="NCBIfam" id="NF003253">
    <property type="entry name" value="PRK04210.1"/>
    <property type="match status" value="1"/>
</dbReference>
<evidence type="ECO:0000256" key="8">
    <source>
        <dbReference type="HAMAP-Rule" id="MF_00452"/>
    </source>
</evidence>
<dbReference type="AlphaFoldDB" id="A0AAX4NFL0"/>
<evidence type="ECO:0000259" key="9">
    <source>
        <dbReference type="Pfam" id="PF00821"/>
    </source>
</evidence>
<evidence type="ECO:0000259" key="10">
    <source>
        <dbReference type="Pfam" id="PF17297"/>
    </source>
</evidence>
<feature type="domain" description="Phosphoenolpyruvate carboxykinase C-terminal P-loop" evidence="9">
    <location>
        <begin position="264"/>
        <end position="619"/>
    </location>
</feature>
<dbReference type="RefSeq" id="WP_393972187.1">
    <property type="nucleotide sequence ID" value="NZ_CP133772.1"/>
</dbReference>
<dbReference type="InterPro" id="IPR035078">
    <property type="entry name" value="PEP_carboxykinase_GTP_N"/>
</dbReference>
<dbReference type="GO" id="GO:0071333">
    <property type="term" value="P:cellular response to glucose stimulus"/>
    <property type="evidence" value="ECO:0007669"/>
    <property type="project" value="TreeGrafter"/>
</dbReference>
<keyword evidence="8" id="KW-0312">Gluconeogenesis</keyword>
<dbReference type="GO" id="GO:0004613">
    <property type="term" value="F:phosphoenolpyruvate carboxykinase (GTP) activity"/>
    <property type="evidence" value="ECO:0007669"/>
    <property type="project" value="UniProtKB-UniRule"/>
</dbReference>
<comment type="function">
    <text evidence="8">Catalyzes the conversion of oxaloacetate (OAA) to phosphoenolpyruvate (PEP), the rate-limiting step in the metabolic pathway that produces glucose from lactate and other precursors derived from the citric acid cycle.</text>
</comment>
<dbReference type="GO" id="GO:0006107">
    <property type="term" value="P:oxaloacetate metabolic process"/>
    <property type="evidence" value="ECO:0007669"/>
    <property type="project" value="TreeGrafter"/>
</dbReference>
<dbReference type="Pfam" id="PF00821">
    <property type="entry name" value="PEPCK_GTP"/>
    <property type="match status" value="1"/>
</dbReference>
<dbReference type="GO" id="GO:0046327">
    <property type="term" value="P:glycerol biosynthetic process from pyruvate"/>
    <property type="evidence" value="ECO:0007669"/>
    <property type="project" value="TreeGrafter"/>
</dbReference>
<dbReference type="HAMAP" id="MF_00452">
    <property type="entry name" value="PEPCK_GTP"/>
    <property type="match status" value="1"/>
</dbReference>
<evidence type="ECO:0000256" key="1">
    <source>
        <dbReference type="ARBA" id="ARBA00005796"/>
    </source>
</evidence>
<dbReference type="PANTHER" id="PTHR11561">
    <property type="entry name" value="PHOSPHOENOLPYRUVATE CARBOXYKINASE"/>
    <property type="match status" value="1"/>
</dbReference>
<reference evidence="11 12" key="1">
    <citation type="submission" date="2023-09" db="EMBL/GenBank/DDBJ databases">
        <authorList>
            <person name="Golyshina O.V."/>
            <person name="Lunev E.A."/>
            <person name="Bargiela R."/>
            <person name="Gaines M.C."/>
            <person name="Daum B."/>
            <person name="Bale N.J."/>
            <person name="Koenen M."/>
            <person name="Sinninghe Damst J.S."/>
            <person name="Yakimov M."/>
            <person name="Golyshin P.N."/>
        </authorList>
    </citation>
    <scope>NUCLEOTIDE SEQUENCE [LARGE SCALE GENOMIC DNA]</scope>
    <source>
        <strain evidence="11 12">M1</strain>
    </source>
</reference>
<name>A0AAX4NFL0_9ARCH</name>
<keyword evidence="2 8" id="KW-0479">Metal-binding</keyword>
<evidence type="ECO:0000256" key="7">
    <source>
        <dbReference type="ARBA" id="ARBA00023239"/>
    </source>
</evidence>
<evidence type="ECO:0000313" key="12">
    <source>
        <dbReference type="Proteomes" id="UP001451606"/>
    </source>
</evidence>
<evidence type="ECO:0000256" key="5">
    <source>
        <dbReference type="ARBA" id="ARBA00023134"/>
    </source>
</evidence>
<dbReference type="EC" id="4.1.1.32" evidence="8"/>
<dbReference type="GO" id="GO:0019543">
    <property type="term" value="P:propionate catabolic process"/>
    <property type="evidence" value="ECO:0007669"/>
    <property type="project" value="TreeGrafter"/>
</dbReference>
<dbReference type="GO" id="GO:0005525">
    <property type="term" value="F:GTP binding"/>
    <property type="evidence" value="ECO:0007669"/>
    <property type="project" value="UniProtKB-UniRule"/>
</dbReference>
<dbReference type="KEGG" id="omr:OXIME_000803"/>
<comment type="pathway">
    <text evidence="8">Carbohydrate biosynthesis; gluconeogenesis.</text>
</comment>
<dbReference type="GO" id="GO:0042594">
    <property type="term" value="P:response to starvation"/>
    <property type="evidence" value="ECO:0007669"/>
    <property type="project" value="TreeGrafter"/>
</dbReference>
<dbReference type="GO" id="GO:0030145">
    <property type="term" value="F:manganese ion binding"/>
    <property type="evidence" value="ECO:0007669"/>
    <property type="project" value="UniProtKB-UniRule"/>
</dbReference>
<accession>A0AAX4NFL0</accession>
<dbReference type="Gene3D" id="3.90.228.20">
    <property type="match status" value="1"/>
</dbReference>
<feature type="binding site" evidence="8">
    <location>
        <position position="290"/>
    </location>
    <ligand>
        <name>substrate</name>
    </ligand>
</feature>
<feature type="binding site" evidence="8">
    <location>
        <position position="248"/>
    </location>
    <ligand>
        <name>Mn(2+)</name>
        <dbReference type="ChEBI" id="CHEBI:29035"/>
    </ligand>
</feature>
<keyword evidence="12" id="KW-1185">Reference proteome</keyword>
<dbReference type="InterPro" id="IPR008209">
    <property type="entry name" value="PEP_carboxykinase_GTP"/>
</dbReference>
<dbReference type="InterPro" id="IPR008210">
    <property type="entry name" value="PEP_carboxykinase_N"/>
</dbReference>
<feature type="active site" evidence="8">
    <location>
        <position position="292"/>
    </location>
</feature>
<dbReference type="Gene3D" id="2.170.8.10">
    <property type="entry name" value="Phosphoenolpyruvate Carboxykinase, domain 2"/>
    <property type="match status" value="1"/>
</dbReference>
<dbReference type="GO" id="GO:0033993">
    <property type="term" value="P:response to lipid"/>
    <property type="evidence" value="ECO:0007669"/>
    <property type="project" value="TreeGrafter"/>
</dbReference>
<sequence length="623" mass="70289">MFTTEDLPGNLLDQELYGKYMKEADVRELSAKISVHNNDFAERVSSVVALVASHARPERIVFIKGTENEQKEILKMIMDEGSLLQLNPKNYPNSYLYRSNPNDVARTEKDTYICTSGTKDDAGPTNNWMHTSEAYSRLFTLLKGAMAGKTMYVVPYWLGPLDSKYGMGGIEITDSPYVVVNLNIITRTGTAALERMAQTNRMTVGIHSTMDLIPSNRYICHFPEENRGQGLIISLNSNYGGNALLSKKCHALRIATSMARNEGWMAEHMMTIGLEEPSGRITYISGAFPSSSGKTNLSMIEPPEELASAGWKSWLISDDITWMHPNKGRLMGINPEYGFFGVAPHTSYKTNPNAMNSIKKNTIFTNVAVDDEMNPYWEGMDTKPEKITDWLGKPYTGEGNAAHPNSRFTSPIKQYPHLSKEYENGNGVPVSAFLYGGRRGDLVPLVYEAYSWEEGVLIGAMQRVETTAAAEGKVGVLRNDPMANRPFVGYNMADYFQHHLDMGRKLTHPPRIFNVNWFRKDGEGKFMWPGYGYNTYVLKWISGRVHGEIKDAVKTPIGFVPNLENFDSGKVSRNVMKELLHVDSRGYLEEMKATKPFLESFGERFPDDLWKAYYSMKERLEKE</sequence>
<dbReference type="InterPro" id="IPR013035">
    <property type="entry name" value="PEP_carboxykinase_C"/>
</dbReference>
<evidence type="ECO:0000256" key="2">
    <source>
        <dbReference type="ARBA" id="ARBA00022723"/>
    </source>
</evidence>
<proteinExistence type="inferred from homology"/>
<keyword evidence="7 8" id="KW-0456">Lyase</keyword>
<dbReference type="GO" id="GO:0005829">
    <property type="term" value="C:cytosol"/>
    <property type="evidence" value="ECO:0007669"/>
    <property type="project" value="TreeGrafter"/>
</dbReference>
<feature type="binding site" evidence="8">
    <location>
        <begin position="405"/>
        <end position="407"/>
    </location>
    <ligand>
        <name>substrate</name>
    </ligand>
</feature>
<keyword evidence="3 8" id="KW-0547">Nucleotide-binding</keyword>
<organism evidence="11 12">
    <name type="scientific">Oxyplasma meridianum</name>
    <dbReference type="NCBI Taxonomy" id="3073602"/>
    <lineage>
        <taxon>Archaea</taxon>
        <taxon>Methanobacteriati</taxon>
        <taxon>Thermoplasmatota</taxon>
        <taxon>Thermoplasmata</taxon>
        <taxon>Thermoplasmatales</taxon>
        <taxon>Thermoplasmataceae</taxon>
        <taxon>Oxyplasma</taxon>
    </lineage>
</organism>
<dbReference type="Gene3D" id="3.40.449.10">
    <property type="entry name" value="Phosphoenolpyruvate Carboxykinase, domain 1"/>
    <property type="match status" value="1"/>
</dbReference>
<dbReference type="Pfam" id="PF17297">
    <property type="entry name" value="PEPCK_N"/>
    <property type="match status" value="1"/>
</dbReference>
<comment type="similarity">
    <text evidence="1 8">Belongs to the phosphoenolpyruvate carboxykinase [GTP] family.</text>
</comment>
<comment type="catalytic activity">
    <reaction evidence="8">
        <text>oxaloacetate + GTP = phosphoenolpyruvate + GDP + CO2</text>
        <dbReference type="Rhea" id="RHEA:10388"/>
        <dbReference type="ChEBI" id="CHEBI:16452"/>
        <dbReference type="ChEBI" id="CHEBI:16526"/>
        <dbReference type="ChEBI" id="CHEBI:37565"/>
        <dbReference type="ChEBI" id="CHEBI:58189"/>
        <dbReference type="ChEBI" id="CHEBI:58702"/>
        <dbReference type="EC" id="4.1.1.32"/>
    </reaction>
</comment>
<feature type="domain" description="Phosphoenolpyruvate carboxykinase GTP-utilising N-terminal" evidence="10">
    <location>
        <begin position="48"/>
        <end position="260"/>
    </location>
</feature>
<comment type="subcellular location">
    <subcellularLocation>
        <location evidence="8">Cytoplasm</location>
    </subcellularLocation>
</comment>
<dbReference type="Proteomes" id="UP001451606">
    <property type="component" value="Chromosome"/>
</dbReference>
<dbReference type="CDD" id="cd00819">
    <property type="entry name" value="PEPCK_GTP"/>
    <property type="match status" value="1"/>
</dbReference>
<feature type="binding site" evidence="8">
    <location>
        <begin position="291"/>
        <end position="296"/>
    </location>
    <ligand>
        <name>GTP</name>
        <dbReference type="ChEBI" id="CHEBI:37565"/>
    </ligand>
</feature>
<dbReference type="GeneID" id="95967536"/>
<feature type="binding site" evidence="8">
    <location>
        <position position="268"/>
    </location>
    <ligand>
        <name>Mn(2+)</name>
        <dbReference type="ChEBI" id="CHEBI:29035"/>
    </ligand>
</feature>
<protein>
    <recommendedName>
        <fullName evidence="8">Phosphoenolpyruvate carboxykinase [GTP]</fullName>
        <shortName evidence="8">PEP carboxykinase</shortName>
        <shortName evidence="8">PEPCK</shortName>
        <ecNumber evidence="8">4.1.1.32</ecNumber>
    </recommendedName>
    <alternativeName>
        <fullName evidence="8">GTP-dependent phosphoenolpyruvate carboxykinase</fullName>
        <shortName evidence="8">GTP-PEPCK</shortName>
    </alternativeName>
</protein>
<comment type="cofactor">
    <cofactor evidence="8">
        <name>Mn(2+)</name>
        <dbReference type="ChEBI" id="CHEBI:29035"/>
    </cofactor>
    <text evidence="8">Binds 1 Mn(2+) ion per subunit.</text>
</comment>
<dbReference type="SUPFAM" id="SSF68923">
    <property type="entry name" value="PEP carboxykinase N-terminal domain"/>
    <property type="match status" value="1"/>
</dbReference>
<evidence type="ECO:0000256" key="4">
    <source>
        <dbReference type="ARBA" id="ARBA00022793"/>
    </source>
</evidence>
<evidence type="ECO:0000256" key="3">
    <source>
        <dbReference type="ARBA" id="ARBA00022741"/>
    </source>
</evidence>
<gene>
    <name evidence="8" type="primary">pckG</name>
    <name evidence="11" type="ORF">OXIME_000803</name>
</gene>
<feature type="binding site" evidence="8">
    <location>
        <begin position="531"/>
        <end position="534"/>
    </location>
    <ligand>
        <name>GTP</name>
        <dbReference type="ChEBI" id="CHEBI:37565"/>
    </ligand>
</feature>
<keyword evidence="4 8" id="KW-0210">Decarboxylase</keyword>
<feature type="binding site" evidence="8">
    <location>
        <begin position="239"/>
        <end position="241"/>
    </location>
    <ligand>
        <name>substrate</name>
    </ligand>
</feature>
<feature type="binding site" evidence="8">
    <location>
        <position position="319"/>
    </location>
    <ligand>
        <name>Mn(2+)</name>
        <dbReference type="ChEBI" id="CHEBI:29035"/>
    </ligand>
</feature>
<feature type="binding site" evidence="8">
    <location>
        <position position="407"/>
    </location>
    <ligand>
        <name>GTP</name>
        <dbReference type="ChEBI" id="CHEBI:37565"/>
    </ligand>
</feature>
<dbReference type="PIRSF" id="PIRSF001348">
    <property type="entry name" value="PEP_carboxykinase_GTP"/>
    <property type="match status" value="1"/>
</dbReference>
<dbReference type="EMBL" id="CP133772">
    <property type="protein sequence ID" value="WYY00240.1"/>
    <property type="molecule type" value="Genomic_DNA"/>
</dbReference>
<feature type="binding site" evidence="8">
    <location>
        <position position="106"/>
    </location>
    <ligand>
        <name>substrate</name>
    </ligand>
</feature>
<keyword evidence="5 8" id="KW-0342">GTP-binding</keyword>
<dbReference type="SUPFAM" id="SSF53795">
    <property type="entry name" value="PEP carboxykinase-like"/>
    <property type="match status" value="1"/>
</dbReference>
<keyword evidence="8" id="KW-0963">Cytoplasm</keyword>
<dbReference type="InterPro" id="IPR035077">
    <property type="entry name" value="PEP_carboxykinase_GTP_C"/>
</dbReference>
<evidence type="ECO:0000313" key="11">
    <source>
        <dbReference type="EMBL" id="WYY00240.1"/>
    </source>
</evidence>
<evidence type="ECO:0000256" key="6">
    <source>
        <dbReference type="ARBA" id="ARBA00023211"/>
    </source>
</evidence>